<dbReference type="EMBL" id="ACYY01000002">
    <property type="protein sequence ID" value="EEW26759.1"/>
    <property type="molecule type" value="Genomic_DNA"/>
</dbReference>
<gene>
    <name evidence="1" type="ORF">Rsw2DRAFT_0562</name>
</gene>
<keyword evidence="2" id="KW-1185">Reference proteome</keyword>
<dbReference type="STRING" id="371731.Rsw2DRAFT_0562"/>
<reference evidence="1 2" key="1">
    <citation type="submission" date="2009-08" db="EMBL/GenBank/DDBJ databases">
        <title>The draft genome of Rhodobacter sp. SW2.</title>
        <authorList>
            <consortium name="US DOE Joint Genome Institute (JGI-PGF)"/>
            <person name="Lucas S."/>
            <person name="Copeland A."/>
            <person name="Lapidus A."/>
            <person name="Glavina del Rio T."/>
            <person name="Tice H."/>
            <person name="Bruce D."/>
            <person name="Goodwin L."/>
            <person name="Pitluck S."/>
            <person name="Larimer F."/>
            <person name="Land M.L."/>
            <person name="Hauser L."/>
            <person name="Emerson D."/>
        </authorList>
    </citation>
    <scope>NUCLEOTIDE SEQUENCE [LARGE SCALE GENOMIC DNA]</scope>
    <source>
        <strain evidence="1 2">SW2</strain>
    </source>
</reference>
<proteinExistence type="predicted"/>
<dbReference type="Proteomes" id="UP000010121">
    <property type="component" value="Unassembled WGS sequence"/>
</dbReference>
<dbReference type="RefSeq" id="WP_008027837.1">
    <property type="nucleotide sequence ID" value="NZ_ACYY01000002.1"/>
</dbReference>
<sequence>MARKLRYVKKPTPALDDAVAYFRVEPSSDHSLRLITALDQMYGYYSPE</sequence>
<organism evidence="1 2">
    <name type="scientific">Rhodobacter ferrooxidans</name>
    <dbReference type="NCBI Taxonomy" id="371731"/>
    <lineage>
        <taxon>Bacteria</taxon>
        <taxon>Pseudomonadati</taxon>
        <taxon>Pseudomonadota</taxon>
        <taxon>Alphaproteobacteria</taxon>
        <taxon>Rhodobacterales</taxon>
        <taxon>Rhodobacter group</taxon>
        <taxon>Rhodobacter</taxon>
    </lineage>
</organism>
<evidence type="ECO:0000313" key="1">
    <source>
        <dbReference type="EMBL" id="EEW26759.1"/>
    </source>
</evidence>
<dbReference type="OrthoDB" id="7690624at2"/>
<evidence type="ECO:0000313" key="2">
    <source>
        <dbReference type="Proteomes" id="UP000010121"/>
    </source>
</evidence>
<accession>C8RXN4</accession>
<protein>
    <submittedName>
        <fullName evidence="1">Uncharacterized protein</fullName>
    </submittedName>
</protein>
<comment type="caution">
    <text evidence="1">The sequence shown here is derived from an EMBL/GenBank/DDBJ whole genome shotgun (WGS) entry which is preliminary data.</text>
</comment>
<name>C8RXN4_9RHOB</name>
<dbReference type="AlphaFoldDB" id="C8RXN4"/>